<gene>
    <name evidence="6" type="ORF">SAMN02910417_01625</name>
</gene>
<feature type="transmembrane region" description="Helical" evidence="5">
    <location>
        <begin position="29"/>
        <end position="51"/>
    </location>
</feature>
<evidence type="ECO:0000256" key="1">
    <source>
        <dbReference type="ARBA" id="ARBA00004141"/>
    </source>
</evidence>
<dbReference type="GO" id="GO:0016020">
    <property type="term" value="C:membrane"/>
    <property type="evidence" value="ECO:0007669"/>
    <property type="project" value="UniProtKB-SubCell"/>
</dbReference>
<keyword evidence="4 5" id="KW-0472">Membrane</keyword>
<organism evidence="6 7">
    <name type="scientific">Eubacterium oxidoreducens</name>
    <dbReference type="NCBI Taxonomy" id="1732"/>
    <lineage>
        <taxon>Bacteria</taxon>
        <taxon>Bacillati</taxon>
        <taxon>Bacillota</taxon>
        <taxon>Clostridia</taxon>
        <taxon>Eubacteriales</taxon>
        <taxon>Eubacteriaceae</taxon>
        <taxon>Eubacterium</taxon>
    </lineage>
</organism>
<reference evidence="6 7" key="1">
    <citation type="submission" date="2016-10" db="EMBL/GenBank/DDBJ databases">
        <authorList>
            <person name="de Groot N.N."/>
        </authorList>
    </citation>
    <scope>NUCLEOTIDE SEQUENCE [LARGE SCALE GENOMIC DNA]</scope>
    <source>
        <strain evidence="6 7">DSM 3217</strain>
    </source>
</reference>
<dbReference type="PANTHER" id="PTHR43427">
    <property type="entry name" value="CHLORIDE CHANNEL PROTEIN CLC-E"/>
    <property type="match status" value="1"/>
</dbReference>
<feature type="transmembrane region" description="Helical" evidence="5">
    <location>
        <begin position="270"/>
        <end position="285"/>
    </location>
</feature>
<feature type="transmembrane region" description="Helical" evidence="5">
    <location>
        <begin position="156"/>
        <end position="179"/>
    </location>
</feature>
<dbReference type="STRING" id="1732.SAMN02910417_01625"/>
<dbReference type="Gene3D" id="1.10.3080.10">
    <property type="entry name" value="Clc chloride channel"/>
    <property type="match status" value="1"/>
</dbReference>
<dbReference type="GO" id="GO:0015108">
    <property type="term" value="F:chloride transmembrane transporter activity"/>
    <property type="evidence" value="ECO:0007669"/>
    <property type="project" value="InterPro"/>
</dbReference>
<accession>A0A1G6BM32</accession>
<keyword evidence="2 5" id="KW-0812">Transmembrane</keyword>
<keyword evidence="7" id="KW-1185">Reference proteome</keyword>
<sequence length="427" mass="46910">MKFMEEKAKYFIDNLSKGSVRRFKMMIKWMILALICGVGIGFVGIAFLYSVRQVTDFRMAHGWIIWLLPFCGLLIMLIYDKFANDDHDRGTNLVLMAILTEEKIPLNMTPIIFVSTILTHLFGGSAGREGAALQIGGSLGEFFGRLLRFDEADRKIAIMCGMSAAFSALLGTPLAATIFAMEVVTVGIMQYTALVPCAISALTAHYLAVHFGFESMHFTITDIPGASIPTFIIIGILGILCAVLSMVFCSLLQQSHTVFVNVIKRKYRRIFLGGLVIAVLTWLIGNQDYNGAGVEVIARALQGDVVWYVFILKIIFTVITLSAGYKGGEIIPTLYVGATFGCAFGTITGFSPTLSAAVAMGAVFCGVTNSPITSILICFELFGLEALPYYLIAIAISYMLSGYFGLYRAQKFVYSKYKADYLQDRKK</sequence>
<dbReference type="AlphaFoldDB" id="A0A1G6BM32"/>
<evidence type="ECO:0000313" key="6">
    <source>
        <dbReference type="EMBL" id="SDB21671.1"/>
    </source>
</evidence>
<evidence type="ECO:0000256" key="2">
    <source>
        <dbReference type="ARBA" id="ARBA00022692"/>
    </source>
</evidence>
<evidence type="ECO:0000256" key="3">
    <source>
        <dbReference type="ARBA" id="ARBA00022989"/>
    </source>
</evidence>
<evidence type="ECO:0000256" key="5">
    <source>
        <dbReference type="SAM" id="Phobius"/>
    </source>
</evidence>
<dbReference type="Pfam" id="PF00654">
    <property type="entry name" value="Voltage_CLC"/>
    <property type="match status" value="1"/>
</dbReference>
<dbReference type="SUPFAM" id="SSF81340">
    <property type="entry name" value="Clc chloride channel"/>
    <property type="match status" value="1"/>
</dbReference>
<feature type="transmembrane region" description="Helical" evidence="5">
    <location>
        <begin position="332"/>
        <end position="350"/>
    </location>
</feature>
<dbReference type="EMBL" id="FMXR01000011">
    <property type="protein sequence ID" value="SDB21671.1"/>
    <property type="molecule type" value="Genomic_DNA"/>
</dbReference>
<feature type="transmembrane region" description="Helical" evidence="5">
    <location>
        <begin position="191"/>
        <end position="208"/>
    </location>
</feature>
<dbReference type="PANTHER" id="PTHR43427:SF12">
    <property type="entry name" value="CHLORIDE TRANSPORTER"/>
    <property type="match status" value="1"/>
</dbReference>
<evidence type="ECO:0000256" key="4">
    <source>
        <dbReference type="ARBA" id="ARBA00023136"/>
    </source>
</evidence>
<comment type="subcellular location">
    <subcellularLocation>
        <location evidence="1">Membrane</location>
        <topology evidence="1">Multi-pass membrane protein</topology>
    </subcellularLocation>
</comment>
<feature type="transmembrane region" description="Helical" evidence="5">
    <location>
        <begin position="305"/>
        <end position="325"/>
    </location>
</feature>
<dbReference type="RefSeq" id="WP_242870550.1">
    <property type="nucleotide sequence ID" value="NZ_FMXR01000011.1"/>
</dbReference>
<dbReference type="InterPro" id="IPR014743">
    <property type="entry name" value="Cl-channel_core"/>
</dbReference>
<feature type="transmembrane region" description="Helical" evidence="5">
    <location>
        <begin position="63"/>
        <end position="83"/>
    </location>
</feature>
<feature type="transmembrane region" description="Helical" evidence="5">
    <location>
        <begin position="386"/>
        <end position="406"/>
    </location>
</feature>
<evidence type="ECO:0000313" key="7">
    <source>
        <dbReference type="Proteomes" id="UP000199228"/>
    </source>
</evidence>
<proteinExistence type="predicted"/>
<keyword evidence="3 5" id="KW-1133">Transmembrane helix</keyword>
<dbReference type="InterPro" id="IPR001807">
    <property type="entry name" value="ClC"/>
</dbReference>
<protein>
    <submittedName>
        <fullName evidence="6">H+/Cl-antiporter ClcA</fullName>
    </submittedName>
</protein>
<dbReference type="InterPro" id="IPR050368">
    <property type="entry name" value="ClC-type_chloride_channel"/>
</dbReference>
<dbReference type="Proteomes" id="UP000199228">
    <property type="component" value="Unassembled WGS sequence"/>
</dbReference>
<feature type="transmembrane region" description="Helical" evidence="5">
    <location>
        <begin position="104"/>
        <end position="123"/>
    </location>
</feature>
<feature type="transmembrane region" description="Helical" evidence="5">
    <location>
        <begin position="228"/>
        <end position="249"/>
    </location>
</feature>
<name>A0A1G6BM32_EUBOX</name>